<evidence type="ECO:0000313" key="7">
    <source>
        <dbReference type="EMBL" id="ORE85200.1"/>
    </source>
</evidence>
<organism evidence="7 8">
    <name type="scientific">Oceanococcus atlanticus</name>
    <dbReference type="NCBI Taxonomy" id="1317117"/>
    <lineage>
        <taxon>Bacteria</taxon>
        <taxon>Pseudomonadati</taxon>
        <taxon>Pseudomonadota</taxon>
        <taxon>Gammaproteobacteria</taxon>
        <taxon>Chromatiales</taxon>
        <taxon>Oceanococcaceae</taxon>
        <taxon>Oceanococcus</taxon>
    </lineage>
</organism>
<feature type="transmembrane region" description="Helical" evidence="6">
    <location>
        <begin position="226"/>
        <end position="248"/>
    </location>
</feature>
<dbReference type="RefSeq" id="WP_083563348.1">
    <property type="nucleotide sequence ID" value="NZ_AQQV01000005.1"/>
</dbReference>
<reference evidence="7 8" key="1">
    <citation type="submission" date="2013-04" db="EMBL/GenBank/DDBJ databases">
        <title>Oceanococcus atlanticus 22II-S10r2 Genome Sequencing.</title>
        <authorList>
            <person name="Lai Q."/>
            <person name="Li G."/>
            <person name="Shao Z."/>
        </authorList>
    </citation>
    <scope>NUCLEOTIDE SEQUENCE [LARGE SCALE GENOMIC DNA]</scope>
    <source>
        <strain evidence="7 8">22II-S10r2</strain>
    </source>
</reference>
<evidence type="ECO:0000256" key="4">
    <source>
        <dbReference type="ARBA" id="ARBA00022989"/>
    </source>
</evidence>
<dbReference type="STRING" id="1317117.ATO7_15492"/>
<accession>A0A1Y1SBC4</accession>
<keyword evidence="8" id="KW-1185">Reference proteome</keyword>
<name>A0A1Y1SBC4_9GAMM</name>
<keyword evidence="5 6" id="KW-0472">Membrane</keyword>
<gene>
    <name evidence="7" type="ORF">ATO7_15492</name>
</gene>
<dbReference type="AlphaFoldDB" id="A0A1Y1SBC4"/>
<dbReference type="PANTHER" id="PTHR30213:SF0">
    <property type="entry name" value="UPF0761 MEMBRANE PROTEIN YIHY"/>
    <property type="match status" value="1"/>
</dbReference>
<dbReference type="Pfam" id="PF03631">
    <property type="entry name" value="Virul_fac_BrkB"/>
    <property type="match status" value="1"/>
</dbReference>
<evidence type="ECO:0000256" key="5">
    <source>
        <dbReference type="ARBA" id="ARBA00023136"/>
    </source>
</evidence>
<comment type="subcellular location">
    <subcellularLocation>
        <location evidence="1">Cell membrane</location>
        <topology evidence="1">Multi-pass membrane protein</topology>
    </subcellularLocation>
</comment>
<evidence type="ECO:0000256" key="2">
    <source>
        <dbReference type="ARBA" id="ARBA00022475"/>
    </source>
</evidence>
<dbReference type="NCBIfam" id="TIGR00765">
    <property type="entry name" value="yihY_not_rbn"/>
    <property type="match status" value="1"/>
</dbReference>
<feature type="transmembrane region" description="Helical" evidence="6">
    <location>
        <begin position="197"/>
        <end position="219"/>
    </location>
</feature>
<dbReference type="Proteomes" id="UP000192342">
    <property type="component" value="Unassembled WGS sequence"/>
</dbReference>
<keyword evidence="3 6" id="KW-0812">Transmembrane</keyword>
<feature type="transmembrane region" description="Helical" evidence="6">
    <location>
        <begin position="111"/>
        <end position="130"/>
    </location>
</feature>
<keyword evidence="4 6" id="KW-1133">Transmembrane helix</keyword>
<feature type="transmembrane region" description="Helical" evidence="6">
    <location>
        <begin position="260"/>
        <end position="291"/>
    </location>
</feature>
<dbReference type="EMBL" id="AQQV01000005">
    <property type="protein sequence ID" value="ORE85200.1"/>
    <property type="molecule type" value="Genomic_DNA"/>
</dbReference>
<dbReference type="GO" id="GO:0005886">
    <property type="term" value="C:plasma membrane"/>
    <property type="evidence" value="ECO:0007669"/>
    <property type="project" value="UniProtKB-SubCell"/>
</dbReference>
<evidence type="ECO:0000256" key="1">
    <source>
        <dbReference type="ARBA" id="ARBA00004651"/>
    </source>
</evidence>
<evidence type="ECO:0000313" key="8">
    <source>
        <dbReference type="Proteomes" id="UP000192342"/>
    </source>
</evidence>
<dbReference type="InterPro" id="IPR017039">
    <property type="entry name" value="Virul_fac_BrkB"/>
</dbReference>
<comment type="caution">
    <text evidence="7">The sequence shown here is derived from an EMBL/GenBank/DDBJ whole genome shotgun (WGS) entry which is preliminary data.</text>
</comment>
<keyword evidence="2" id="KW-1003">Cell membrane</keyword>
<feature type="transmembrane region" description="Helical" evidence="6">
    <location>
        <begin position="156"/>
        <end position="177"/>
    </location>
</feature>
<protein>
    <submittedName>
        <fullName evidence="7">Ribonuclease BN</fullName>
    </submittedName>
</protein>
<dbReference type="OrthoDB" id="9808671at2"/>
<feature type="transmembrane region" description="Helical" evidence="6">
    <location>
        <begin position="52"/>
        <end position="71"/>
    </location>
</feature>
<evidence type="ECO:0000256" key="6">
    <source>
        <dbReference type="SAM" id="Phobius"/>
    </source>
</evidence>
<dbReference type="PANTHER" id="PTHR30213">
    <property type="entry name" value="INNER MEMBRANE PROTEIN YHJD"/>
    <property type="match status" value="1"/>
</dbReference>
<sequence length="433" mass="47401">MNIKEYWDGRLNLLWTYSAQGWRRQALQAGRLVFCTIRELTAGELTLRAMSLVYTTLLSLVPLLALAFSIMKGLGVHNRVEPMIAALLEPLGPSAGEITTTVIGFVDNIKIGVLGSIGIALLFYTVLAMIQKVESAFNFIWKIPRQRPLTQRISEYLVVLLLGPLAITLVIGTTASLSSNRLVENLLSSELVSQSVYLAGLLLPYVVIVSIFTFVFMFIPNTRVRLLPAFVGGLVSGLLWQSAAWGFANFVAGSSGYNAIYSSFAILILLLIWLYLGWLILLTGCQIAFFLQHPEYLTRVRRHAEASGATRDMLILTLLGLVQARFSDAQSGLNPAELARRSGAPPDLVNPMINNLLACGLLAETADGALLPRVDMGRMALAELLNRVDARSVVHRQGGGVHERARDLAEQLAQARTAVLGELTLNEWLETGN</sequence>
<proteinExistence type="predicted"/>
<evidence type="ECO:0000256" key="3">
    <source>
        <dbReference type="ARBA" id="ARBA00022692"/>
    </source>
</evidence>